<dbReference type="InterPro" id="IPR004046">
    <property type="entry name" value="GST_C"/>
</dbReference>
<dbReference type="NCBIfam" id="NF007831">
    <property type="entry name" value="PRK10542.1"/>
    <property type="match status" value="1"/>
</dbReference>
<dbReference type="Pfam" id="PF00043">
    <property type="entry name" value="GST_C"/>
    <property type="match status" value="1"/>
</dbReference>
<dbReference type="SFLD" id="SFLDG01150">
    <property type="entry name" value="Main.1:_Beta-like"/>
    <property type="match status" value="1"/>
</dbReference>
<reference evidence="3 4" key="1">
    <citation type="submission" date="2017-01" db="EMBL/GenBank/DDBJ databases">
        <title>Genome sequence of Rhodoferax antarcticus ANT.BR, a psychrophilic purple nonsulfur bacterium from an Antarctic microbial mat.</title>
        <authorList>
            <person name="Baker J."/>
            <person name="Riester C."/>
            <person name="Skinner B."/>
            <person name="Newell A."/>
            <person name="Swingley W."/>
            <person name="Madigan M."/>
            <person name="Jung D."/>
            <person name="Asao M."/>
            <person name="Chen M."/>
            <person name="Loughlin P."/>
            <person name="Pan H."/>
            <person name="Lin S."/>
            <person name="Li N."/>
            <person name="Shaw J."/>
            <person name="Prado M."/>
            <person name="Sherman C."/>
            <person name="Li X."/>
            <person name="Tang J."/>
            <person name="Blankenship R."/>
            <person name="Zhao T."/>
            <person name="Touchman J."/>
            <person name="Sattley M."/>
        </authorList>
    </citation>
    <scope>NUCLEOTIDE SEQUENCE [LARGE SCALE GENOMIC DNA]</scope>
    <source>
        <strain evidence="3 4">ANT.BR</strain>
    </source>
</reference>
<organism evidence="3 4">
    <name type="scientific">Rhodoferax antarcticus ANT.BR</name>
    <dbReference type="NCBI Taxonomy" id="1111071"/>
    <lineage>
        <taxon>Bacteria</taxon>
        <taxon>Pseudomonadati</taxon>
        <taxon>Pseudomonadota</taxon>
        <taxon>Betaproteobacteria</taxon>
        <taxon>Burkholderiales</taxon>
        <taxon>Comamonadaceae</taxon>
        <taxon>Rhodoferax</taxon>
    </lineage>
</organism>
<dbReference type="Proteomes" id="UP000185911">
    <property type="component" value="Unassembled WGS sequence"/>
</dbReference>
<feature type="domain" description="GST C-terminal" evidence="2">
    <location>
        <begin position="87"/>
        <end position="202"/>
    </location>
</feature>
<dbReference type="InterPro" id="IPR036249">
    <property type="entry name" value="Thioredoxin-like_sf"/>
</dbReference>
<protein>
    <submittedName>
        <fullName evidence="3">Glutathione S-transferase</fullName>
        <ecNumber evidence="3">2.5.1.18</ecNumber>
    </submittedName>
</protein>
<dbReference type="EC" id="2.5.1.18" evidence="3"/>
<gene>
    <name evidence="3" type="primary">bphK</name>
    <name evidence="3" type="ORF">BLL52_1299</name>
</gene>
<dbReference type="InterPro" id="IPR004045">
    <property type="entry name" value="Glutathione_S-Trfase_N"/>
</dbReference>
<sequence length="202" mass="21915">MKLYYSAGACSLSTHIALKESGLDFEAIAAPTKTHKLADGTDYYTINPLGYVPLLVLGDGRQLHEVAVILQYVADQVPQLALAPANGTFERYKLQEWLNFIATELHKGFSPLFVPGMPDEAKALAKARLLGRLLWVDGELAGHHFLMGDTFTVADAYLFVVQSWGKHVGVETTGLPNLSALAARVAARPAVQAALRAEGWVK</sequence>
<evidence type="ECO:0000259" key="2">
    <source>
        <dbReference type="PROSITE" id="PS50405"/>
    </source>
</evidence>
<dbReference type="PROSITE" id="PS50405">
    <property type="entry name" value="GST_CTER"/>
    <property type="match status" value="1"/>
</dbReference>
<dbReference type="SUPFAM" id="SSF47616">
    <property type="entry name" value="GST C-terminal domain-like"/>
    <property type="match status" value="1"/>
</dbReference>
<dbReference type="AlphaFoldDB" id="A0A1Q8YHR7"/>
<comment type="caution">
    <text evidence="3">The sequence shown here is derived from an EMBL/GenBank/DDBJ whole genome shotgun (WGS) entry which is preliminary data.</text>
</comment>
<dbReference type="CDD" id="cd03188">
    <property type="entry name" value="GST_C_Beta"/>
    <property type="match status" value="1"/>
</dbReference>
<name>A0A1Q8YHR7_9BURK</name>
<dbReference type="PANTHER" id="PTHR44051:SF8">
    <property type="entry name" value="GLUTATHIONE S-TRANSFERASE GSTA"/>
    <property type="match status" value="1"/>
</dbReference>
<dbReference type="SFLD" id="SFLDG00358">
    <property type="entry name" value="Main_(cytGST)"/>
    <property type="match status" value="1"/>
</dbReference>
<dbReference type="CDD" id="cd03057">
    <property type="entry name" value="GST_N_Beta"/>
    <property type="match status" value="1"/>
</dbReference>
<dbReference type="SUPFAM" id="SSF52833">
    <property type="entry name" value="Thioredoxin-like"/>
    <property type="match status" value="1"/>
</dbReference>
<dbReference type="EMBL" id="MSYM01000008">
    <property type="protein sequence ID" value="OLP07469.1"/>
    <property type="molecule type" value="Genomic_DNA"/>
</dbReference>
<dbReference type="Gene3D" id="3.40.30.10">
    <property type="entry name" value="Glutaredoxin"/>
    <property type="match status" value="1"/>
</dbReference>
<dbReference type="SFLD" id="SFLDS00019">
    <property type="entry name" value="Glutathione_Transferase_(cytos"/>
    <property type="match status" value="1"/>
</dbReference>
<dbReference type="RefSeq" id="WP_075585775.1">
    <property type="nucleotide sequence ID" value="NZ_MSYM01000008.1"/>
</dbReference>
<dbReference type="PROSITE" id="PS50404">
    <property type="entry name" value="GST_NTER"/>
    <property type="match status" value="1"/>
</dbReference>
<dbReference type="Gene3D" id="1.20.1050.10">
    <property type="match status" value="1"/>
</dbReference>
<feature type="domain" description="GST N-terminal" evidence="1">
    <location>
        <begin position="1"/>
        <end position="81"/>
    </location>
</feature>
<dbReference type="STRING" id="81479.RA876_01140"/>
<evidence type="ECO:0000313" key="4">
    <source>
        <dbReference type="Proteomes" id="UP000185911"/>
    </source>
</evidence>
<keyword evidence="4" id="KW-1185">Reference proteome</keyword>
<dbReference type="Pfam" id="PF13409">
    <property type="entry name" value="GST_N_2"/>
    <property type="match status" value="1"/>
</dbReference>
<proteinExistence type="predicted"/>
<dbReference type="InterPro" id="IPR010987">
    <property type="entry name" value="Glutathione-S-Trfase_C-like"/>
</dbReference>
<dbReference type="GO" id="GO:0004364">
    <property type="term" value="F:glutathione transferase activity"/>
    <property type="evidence" value="ECO:0007669"/>
    <property type="project" value="UniProtKB-EC"/>
</dbReference>
<evidence type="ECO:0000259" key="1">
    <source>
        <dbReference type="PROSITE" id="PS50404"/>
    </source>
</evidence>
<dbReference type="InterPro" id="IPR036282">
    <property type="entry name" value="Glutathione-S-Trfase_C_sf"/>
</dbReference>
<evidence type="ECO:0000313" key="3">
    <source>
        <dbReference type="EMBL" id="OLP07469.1"/>
    </source>
</evidence>
<dbReference type="PANTHER" id="PTHR44051">
    <property type="entry name" value="GLUTATHIONE S-TRANSFERASE-RELATED"/>
    <property type="match status" value="1"/>
</dbReference>
<keyword evidence="3" id="KW-0808">Transferase</keyword>
<accession>A0A1Q8YHR7</accession>
<dbReference type="InterPro" id="IPR040079">
    <property type="entry name" value="Glutathione_S-Trfase"/>
</dbReference>